<evidence type="ECO:0000313" key="7">
    <source>
        <dbReference type="Proteomes" id="UP000265703"/>
    </source>
</evidence>
<comment type="caution">
    <text evidence="6">The sequence shown here is derived from an EMBL/GenBank/DDBJ whole genome shotgun (WGS) entry which is preliminary data.</text>
</comment>
<keyword evidence="4" id="KW-1133">Transmembrane helix</keyword>
<keyword evidence="2" id="KW-0677">Repeat</keyword>
<evidence type="ECO:0000313" key="6">
    <source>
        <dbReference type="EMBL" id="RIA84944.1"/>
    </source>
</evidence>
<dbReference type="PANTHER" id="PTHR46376">
    <property type="entry name" value="LEUCINE-ZIPPER-LIKE TRANSCRIPTIONAL REGULATOR 1"/>
    <property type="match status" value="1"/>
</dbReference>
<dbReference type="GO" id="GO:0005794">
    <property type="term" value="C:Golgi apparatus"/>
    <property type="evidence" value="ECO:0007669"/>
    <property type="project" value="TreeGrafter"/>
</dbReference>
<reference evidence="6 7" key="1">
    <citation type="submission" date="2018-06" db="EMBL/GenBank/DDBJ databases">
        <title>Comparative genomics reveals the genomic features of Rhizophagus irregularis, R. cerebriforme, R. diaphanum and Gigaspora rosea, and their symbiotic lifestyle signature.</title>
        <authorList>
            <person name="Morin E."/>
            <person name="San Clemente H."/>
            <person name="Chen E.C.H."/>
            <person name="De La Providencia I."/>
            <person name="Hainaut M."/>
            <person name="Kuo A."/>
            <person name="Kohler A."/>
            <person name="Murat C."/>
            <person name="Tang N."/>
            <person name="Roy S."/>
            <person name="Loubradou J."/>
            <person name="Henrissat B."/>
            <person name="Grigoriev I.V."/>
            <person name="Corradi N."/>
            <person name="Roux C."/>
            <person name="Martin F.M."/>
        </authorList>
    </citation>
    <scope>NUCLEOTIDE SEQUENCE [LARGE SCALE GENOMIC DNA]</scope>
    <source>
        <strain evidence="6 7">DAOM 227022</strain>
    </source>
</reference>
<dbReference type="InterPro" id="IPR056737">
    <property type="entry name" value="Beta-prop_ATRN-MKLN-like"/>
</dbReference>
<organism evidence="6 7">
    <name type="scientific">Glomus cerebriforme</name>
    <dbReference type="NCBI Taxonomy" id="658196"/>
    <lineage>
        <taxon>Eukaryota</taxon>
        <taxon>Fungi</taxon>
        <taxon>Fungi incertae sedis</taxon>
        <taxon>Mucoromycota</taxon>
        <taxon>Glomeromycotina</taxon>
        <taxon>Glomeromycetes</taxon>
        <taxon>Glomerales</taxon>
        <taxon>Glomeraceae</taxon>
        <taxon>Glomus</taxon>
    </lineage>
</organism>
<feature type="region of interest" description="Disordered" evidence="3">
    <location>
        <begin position="390"/>
        <end position="413"/>
    </location>
</feature>
<proteinExistence type="predicted"/>
<feature type="transmembrane region" description="Helical" evidence="4">
    <location>
        <begin position="360"/>
        <end position="384"/>
    </location>
</feature>
<dbReference type="Pfam" id="PF24981">
    <property type="entry name" value="Beta-prop_ATRN-LZTR1"/>
    <property type="match status" value="1"/>
</dbReference>
<keyword evidence="4" id="KW-0812">Transmembrane</keyword>
<evidence type="ECO:0000256" key="1">
    <source>
        <dbReference type="ARBA" id="ARBA00022441"/>
    </source>
</evidence>
<dbReference type="AlphaFoldDB" id="A0A397SQK5"/>
<evidence type="ECO:0000256" key="3">
    <source>
        <dbReference type="SAM" id="MobiDB-lite"/>
    </source>
</evidence>
<protein>
    <recommendedName>
        <fullName evidence="5">Attractin/MKLN-like beta-propeller domain-containing protein</fullName>
    </recommendedName>
</protein>
<feature type="compositionally biased region" description="Basic and acidic residues" evidence="3">
    <location>
        <begin position="403"/>
        <end position="413"/>
    </location>
</feature>
<keyword evidence="4" id="KW-0472">Membrane</keyword>
<keyword evidence="7" id="KW-1185">Reference proteome</keyword>
<evidence type="ECO:0000256" key="2">
    <source>
        <dbReference type="ARBA" id="ARBA00022737"/>
    </source>
</evidence>
<evidence type="ECO:0000256" key="4">
    <source>
        <dbReference type="SAM" id="Phobius"/>
    </source>
</evidence>
<dbReference type="Gene3D" id="2.120.10.80">
    <property type="entry name" value="Kelch-type beta propeller"/>
    <property type="match status" value="2"/>
</dbReference>
<dbReference type="InterPro" id="IPR015915">
    <property type="entry name" value="Kelch-typ_b-propeller"/>
</dbReference>
<evidence type="ECO:0000259" key="5">
    <source>
        <dbReference type="Pfam" id="PF24981"/>
    </source>
</evidence>
<keyword evidence="1" id="KW-0880">Kelch repeat</keyword>
<accession>A0A397SQK5</accession>
<feature type="domain" description="Attractin/MKLN-like beta-propeller" evidence="5">
    <location>
        <begin position="73"/>
        <end position="315"/>
    </location>
</feature>
<name>A0A397SQK5_9GLOM</name>
<dbReference type="PANTHER" id="PTHR46376:SF1">
    <property type="entry name" value="LEUCINE-ZIPPER-LIKE TRANSCRIPTIONAL REGULATOR 1"/>
    <property type="match status" value="1"/>
</dbReference>
<dbReference type="SUPFAM" id="SSF117281">
    <property type="entry name" value="Kelch motif"/>
    <property type="match status" value="1"/>
</dbReference>
<dbReference type="InterPro" id="IPR051568">
    <property type="entry name" value="LZTR1/Attractin"/>
</dbReference>
<sequence>MVYGQNYIPGPRVGHAAVYIGDNIYFIGGQNFNDSILSEIDPASPKSDFFYLDFKRNYGNFLSWEALTKIQYFIVGGQHWDNTNTNYLYRFDIKSNGLSVPIIQGKAPPTRKGMNSVSYEGKIYMFGGQMGSGYDITLFSNFDILDTVNLNWQVGSLVNSPITRTLYTATLVNGVIYYIGGKGENNVYTPMTEIYQYDIVGDAWSLKKAITADTRNMQGPRIGHSAVLVDGKICIYGGSYSSDVTPYPIPPKETIAMLDTITLVWSIPSFTDPHVPNLAFHTATLLFKTMYVAFGNITDVPNRDDKTNKLNCFFKFDDSNIDWYPANSPTTIMTKSPIATIATSSDAKTNPQQPSSQNKIVIVGVSIGLVAVFLTILVVLSLTYRHKKNQVKSGNSDGSDAFKPQERDLTASI</sequence>
<dbReference type="Proteomes" id="UP000265703">
    <property type="component" value="Unassembled WGS sequence"/>
</dbReference>
<dbReference type="OrthoDB" id="45365at2759"/>
<gene>
    <name evidence="6" type="ORF">C1645_831518</name>
</gene>
<dbReference type="EMBL" id="QKYT01000458">
    <property type="protein sequence ID" value="RIA84944.1"/>
    <property type="molecule type" value="Genomic_DNA"/>
</dbReference>